<dbReference type="STRING" id="882378.RBRH_00156"/>
<sequence length="31" mass="3393">MADYSVFFIDVYATMLVGLLMLAIGETACYA</sequence>
<feature type="transmembrane region" description="Helical" evidence="1">
    <location>
        <begin position="6"/>
        <end position="25"/>
    </location>
</feature>
<evidence type="ECO:0000313" key="2">
    <source>
        <dbReference type="EMBL" id="CBW75330.1"/>
    </source>
</evidence>
<proteinExistence type="predicted"/>
<gene>
    <name evidence="2" type="ordered locus">RBRH_00156</name>
</gene>
<evidence type="ECO:0000313" key="3">
    <source>
        <dbReference type="Proteomes" id="UP000007437"/>
    </source>
</evidence>
<keyword evidence="1" id="KW-0472">Membrane</keyword>
<dbReference type="KEGG" id="brh:RBRH_00156"/>
<name>E5ARU8_MYCRK</name>
<dbReference type="HOGENOM" id="CLU_3395584_0_0_4"/>
<accession>E5ARU8</accession>
<organism evidence="2 3">
    <name type="scientific">Mycetohabitans rhizoxinica (strain DSM 19002 / CIP 109453 / HKI 454)</name>
    <name type="common">Paraburkholderia rhizoxinica</name>
    <dbReference type="NCBI Taxonomy" id="882378"/>
    <lineage>
        <taxon>Bacteria</taxon>
        <taxon>Pseudomonadati</taxon>
        <taxon>Pseudomonadota</taxon>
        <taxon>Betaproteobacteria</taxon>
        <taxon>Burkholderiales</taxon>
        <taxon>Burkholderiaceae</taxon>
        <taxon>Mycetohabitans</taxon>
    </lineage>
</organism>
<dbReference type="EMBL" id="FR687359">
    <property type="protein sequence ID" value="CBW75330.1"/>
    <property type="molecule type" value="Genomic_DNA"/>
</dbReference>
<dbReference type="Proteomes" id="UP000007437">
    <property type="component" value="Chromosome"/>
</dbReference>
<reference evidence="2 3" key="1">
    <citation type="journal article" date="2011" name="J. Bacteriol.">
        <title>Complete genome sequence of Burkholderia rhizoxinica, an endosymbiont of Rhizopus microsporus.</title>
        <authorList>
            <person name="Lackner G."/>
            <person name="Moebius N."/>
            <person name="Partida-Martinez L."/>
            <person name="Hertweck C."/>
        </authorList>
    </citation>
    <scope>NUCLEOTIDE SEQUENCE [LARGE SCALE GENOMIC DNA]</scope>
    <source>
        <strain evidence="3">DSM 19002 / CIP 109453 / HKI 454</strain>
    </source>
</reference>
<evidence type="ECO:0000256" key="1">
    <source>
        <dbReference type="SAM" id="Phobius"/>
    </source>
</evidence>
<keyword evidence="1" id="KW-1133">Transmembrane helix</keyword>
<dbReference type="AlphaFoldDB" id="E5ARU8"/>
<keyword evidence="1" id="KW-0812">Transmembrane</keyword>
<protein>
    <submittedName>
        <fullName evidence="2">Uncharacterized protein</fullName>
    </submittedName>
</protein>